<proteinExistence type="predicted"/>
<dbReference type="RefSeq" id="WP_203993697.1">
    <property type="nucleotide sequence ID" value="NZ_BOPG01000023.1"/>
</dbReference>
<evidence type="ECO:0000313" key="1">
    <source>
        <dbReference type="EMBL" id="GIJ56036.1"/>
    </source>
</evidence>
<comment type="caution">
    <text evidence="1">The sequence shown here is derived from an EMBL/GenBank/DDBJ whole genome shotgun (WGS) entry which is preliminary data.</text>
</comment>
<organism evidence="1 2">
    <name type="scientific">Virgisporangium aurantiacum</name>
    <dbReference type="NCBI Taxonomy" id="175570"/>
    <lineage>
        <taxon>Bacteria</taxon>
        <taxon>Bacillati</taxon>
        <taxon>Actinomycetota</taxon>
        <taxon>Actinomycetes</taxon>
        <taxon>Micromonosporales</taxon>
        <taxon>Micromonosporaceae</taxon>
        <taxon>Virgisporangium</taxon>
    </lineage>
</organism>
<dbReference type="Proteomes" id="UP000612585">
    <property type="component" value="Unassembled WGS sequence"/>
</dbReference>
<dbReference type="AlphaFoldDB" id="A0A8J4DZT5"/>
<gene>
    <name evidence="1" type="ORF">Vau01_035520</name>
</gene>
<sequence>MAKMLESIGDRMLAVLVPKARAGACPCRPGDTFYQYRCVAHLQQRRKCTDKCDCSYTCGAWQNTFTIC</sequence>
<evidence type="ECO:0000313" key="2">
    <source>
        <dbReference type="Proteomes" id="UP000612585"/>
    </source>
</evidence>
<protein>
    <submittedName>
        <fullName evidence="1">Uncharacterized protein</fullName>
    </submittedName>
</protein>
<reference evidence="1" key="1">
    <citation type="submission" date="2021-01" db="EMBL/GenBank/DDBJ databases">
        <title>Whole genome shotgun sequence of Virgisporangium aurantiacum NBRC 16421.</title>
        <authorList>
            <person name="Komaki H."/>
            <person name="Tamura T."/>
        </authorList>
    </citation>
    <scope>NUCLEOTIDE SEQUENCE</scope>
    <source>
        <strain evidence="1">NBRC 16421</strain>
    </source>
</reference>
<dbReference type="EMBL" id="BOPG01000023">
    <property type="protein sequence ID" value="GIJ56036.1"/>
    <property type="molecule type" value="Genomic_DNA"/>
</dbReference>
<accession>A0A8J4DZT5</accession>
<name>A0A8J4DZT5_9ACTN</name>
<keyword evidence="2" id="KW-1185">Reference proteome</keyword>